<organism evidence="1 2">
    <name type="scientific">Gordonia jacobaea</name>
    <dbReference type="NCBI Taxonomy" id="122202"/>
    <lineage>
        <taxon>Bacteria</taxon>
        <taxon>Bacillati</taxon>
        <taxon>Actinomycetota</taxon>
        <taxon>Actinomycetes</taxon>
        <taxon>Mycobacteriales</taxon>
        <taxon>Gordoniaceae</taxon>
        <taxon>Gordonia</taxon>
    </lineage>
</organism>
<dbReference type="InterPro" id="IPR009737">
    <property type="entry name" value="Aim32/Apd1-like"/>
</dbReference>
<name>A0ABR5IE28_9ACTN</name>
<dbReference type="RefSeq" id="WP_049698179.1">
    <property type="nucleotide sequence ID" value="NZ_JAQDQF010000005.1"/>
</dbReference>
<keyword evidence="2" id="KW-1185">Reference proteome</keyword>
<evidence type="ECO:0000313" key="2">
    <source>
        <dbReference type="Proteomes" id="UP000037247"/>
    </source>
</evidence>
<dbReference type="Proteomes" id="UP000037247">
    <property type="component" value="Unassembled WGS sequence"/>
</dbReference>
<sequence length="299" mass="32162">MTRRPPCSVQSAERGDPIYGTASAGTLWVLLELGGAWGHSAFLQSPSIIDPDLGLSIVRRVEKQRMRIVAIRRPGRRPQTPRWRWFIVDSTPGAESVHAGEVDGPAGYLDLALDGSDGAPSTEPLVAVCAHGKHDQCCAVRGRAATASIASAYPEWTWECSHLGGDRFAATGLILPHGLCYGRLDTAVDPASIVELYTQGRLVDSLLRGRTSLPHAVQAAQHFARVETGDDRIDSFAPIDVTHVDGRIHVRLTGHVGPVDVVLGEEFSEPLFSMCEANVAGRVRQFTLDSIAFGQVAAT</sequence>
<dbReference type="Pfam" id="PF06999">
    <property type="entry name" value="Suc_Fer-like"/>
    <property type="match status" value="1"/>
</dbReference>
<reference evidence="1 2" key="1">
    <citation type="submission" date="2015-05" db="EMBL/GenBank/DDBJ databases">
        <title>Draft genome sequence of the bacterium Gordonia jacobaea a new member of the Gordonia genus.</title>
        <authorList>
            <person name="Jimenez-Galisteo G."/>
            <person name="Dominguez A."/>
            <person name="Munoz E."/>
            <person name="Vinas M."/>
        </authorList>
    </citation>
    <scope>NUCLEOTIDE SEQUENCE [LARGE SCALE GENOMIC DNA]</scope>
    <source>
        <strain evidence="2">mv1</strain>
    </source>
</reference>
<protein>
    <submittedName>
        <fullName evidence="1">Sucrase ferredoxin</fullName>
    </submittedName>
</protein>
<dbReference type="EMBL" id="LDTZ01000015">
    <property type="protein sequence ID" value="KNA91838.1"/>
    <property type="molecule type" value="Genomic_DNA"/>
</dbReference>
<gene>
    <name evidence="1" type="ORF">ABW18_06360</name>
</gene>
<accession>A0ABR5IE28</accession>
<evidence type="ECO:0000313" key="1">
    <source>
        <dbReference type="EMBL" id="KNA91838.1"/>
    </source>
</evidence>
<comment type="caution">
    <text evidence="1">The sequence shown here is derived from an EMBL/GenBank/DDBJ whole genome shotgun (WGS) entry which is preliminary data.</text>
</comment>
<proteinExistence type="predicted"/>